<dbReference type="SMART" id="SM00267">
    <property type="entry name" value="GGDEF"/>
    <property type="match status" value="1"/>
</dbReference>
<dbReference type="PANTHER" id="PTHR33121">
    <property type="entry name" value="CYCLIC DI-GMP PHOSPHODIESTERASE PDEF"/>
    <property type="match status" value="1"/>
</dbReference>
<dbReference type="InterPro" id="IPR001633">
    <property type="entry name" value="EAL_dom"/>
</dbReference>
<dbReference type="CDD" id="cd01948">
    <property type="entry name" value="EAL"/>
    <property type="match status" value="1"/>
</dbReference>
<dbReference type="PROSITE" id="PS50887">
    <property type="entry name" value="GGDEF"/>
    <property type="match status" value="1"/>
</dbReference>
<reference evidence="3 4" key="1">
    <citation type="submission" date="2017-08" db="EMBL/GenBank/DDBJ databases">
        <title>Draft Genome Sequence of Loktanella cinnabarina Strain XM1, Isolated from Coastal Surface Water.</title>
        <authorList>
            <person name="Ma R."/>
            <person name="Wang J."/>
            <person name="Wang Q."/>
            <person name="Ma Z."/>
            <person name="Li J."/>
            <person name="Chen L."/>
        </authorList>
    </citation>
    <scope>NUCLEOTIDE SEQUENCE [LARGE SCALE GENOMIC DNA]</scope>
    <source>
        <strain evidence="3 4">XM1</strain>
    </source>
</reference>
<dbReference type="InterPro" id="IPR043128">
    <property type="entry name" value="Rev_trsase/Diguanyl_cyclase"/>
</dbReference>
<dbReference type="OrthoDB" id="9814202at2"/>
<dbReference type="SUPFAM" id="SSF141868">
    <property type="entry name" value="EAL domain-like"/>
    <property type="match status" value="1"/>
</dbReference>
<dbReference type="Pfam" id="PF00990">
    <property type="entry name" value="GGDEF"/>
    <property type="match status" value="1"/>
</dbReference>
<dbReference type="Gene3D" id="3.30.70.270">
    <property type="match status" value="1"/>
</dbReference>
<dbReference type="Proteomes" id="UP000221860">
    <property type="component" value="Unassembled WGS sequence"/>
</dbReference>
<dbReference type="AlphaFoldDB" id="A0A2G1MEG9"/>
<comment type="caution">
    <text evidence="3">The sequence shown here is derived from an EMBL/GenBank/DDBJ whole genome shotgun (WGS) entry which is preliminary data.</text>
</comment>
<dbReference type="NCBIfam" id="TIGR00254">
    <property type="entry name" value="GGDEF"/>
    <property type="match status" value="1"/>
</dbReference>
<evidence type="ECO:0000313" key="3">
    <source>
        <dbReference type="EMBL" id="PHP27149.1"/>
    </source>
</evidence>
<name>A0A2G1MEG9_9RHOB</name>
<sequence>MRSSAGLTSHRTSLPSRRQLGRLGRLLMLGLAPALLLGALALGGAWAVVLVVIALPLTVSSALGRPILSRNLTRDALTGLGDRAAITGRLDRMLAHPGGMPPSVAAMVLEIDGFKQLEQRHDRALIEHLLRVVGERLQIGLRHDDMLARLDGACFGLALSSSHRLDLEAALQLGQRLQESVADPVERGGTKVRVSLSLGFALAARLNRPGGAELLHAATLALIEAQRGDPGSIRCYSEAMRHRVRIRNALVDEAAAALDRGDVAAHFQPQVSLSDGRLTGVEALARWNHPRRGLISPAEFLPVMEQAGLMGRLGEVMVQDGLNALRLWDAAGIEVPQVAINFSQVELADPRLVDRLAWELDRFDLRPERLAVEVLETVVAHRLEDVVVRNLSGLSGLGCQLDLDDFGTGHAAITSIRRFSIQRIKIDRSFVSRIDADADQQKMVSAILTMAERLGLETLAEGVETQAERDMLRSLGCGHAQGFGIGRPMPRPEAEAWMRARPVARPAPATSATSTARHAV</sequence>
<proteinExistence type="predicted"/>
<dbReference type="Gene3D" id="3.20.20.450">
    <property type="entry name" value="EAL domain"/>
    <property type="match status" value="1"/>
</dbReference>
<dbReference type="InterPro" id="IPR035919">
    <property type="entry name" value="EAL_sf"/>
</dbReference>
<dbReference type="PROSITE" id="PS50883">
    <property type="entry name" value="EAL"/>
    <property type="match status" value="1"/>
</dbReference>
<organism evidence="3 4">
    <name type="scientific">Limimaricola cinnabarinus</name>
    <dbReference type="NCBI Taxonomy" id="1125964"/>
    <lineage>
        <taxon>Bacteria</taxon>
        <taxon>Pseudomonadati</taxon>
        <taxon>Pseudomonadota</taxon>
        <taxon>Alphaproteobacteria</taxon>
        <taxon>Rhodobacterales</taxon>
        <taxon>Paracoccaceae</taxon>
        <taxon>Limimaricola</taxon>
    </lineage>
</organism>
<keyword evidence="4" id="KW-1185">Reference proteome</keyword>
<protein>
    <submittedName>
        <fullName evidence="3">Diguanylate cyclase</fullName>
    </submittedName>
</protein>
<evidence type="ECO:0000313" key="4">
    <source>
        <dbReference type="Proteomes" id="UP000221860"/>
    </source>
</evidence>
<feature type="domain" description="GGDEF" evidence="2">
    <location>
        <begin position="102"/>
        <end position="238"/>
    </location>
</feature>
<dbReference type="SUPFAM" id="SSF55073">
    <property type="entry name" value="Nucleotide cyclase"/>
    <property type="match status" value="1"/>
</dbReference>
<dbReference type="InterPro" id="IPR029787">
    <property type="entry name" value="Nucleotide_cyclase"/>
</dbReference>
<dbReference type="InterPro" id="IPR000160">
    <property type="entry name" value="GGDEF_dom"/>
</dbReference>
<accession>A0A2G1MEG9</accession>
<dbReference type="PANTHER" id="PTHR33121:SF70">
    <property type="entry name" value="SIGNALING PROTEIN YKOW"/>
    <property type="match status" value="1"/>
</dbReference>
<dbReference type="GO" id="GO:0071111">
    <property type="term" value="F:cyclic-guanylate-specific phosphodiesterase activity"/>
    <property type="evidence" value="ECO:0007669"/>
    <property type="project" value="InterPro"/>
</dbReference>
<feature type="domain" description="EAL" evidence="1">
    <location>
        <begin position="247"/>
        <end position="502"/>
    </location>
</feature>
<evidence type="ECO:0000259" key="2">
    <source>
        <dbReference type="PROSITE" id="PS50887"/>
    </source>
</evidence>
<dbReference type="SMART" id="SM00052">
    <property type="entry name" value="EAL"/>
    <property type="match status" value="1"/>
</dbReference>
<dbReference type="CDD" id="cd01949">
    <property type="entry name" value="GGDEF"/>
    <property type="match status" value="1"/>
</dbReference>
<dbReference type="RefSeq" id="WP_099277750.1">
    <property type="nucleotide sequence ID" value="NZ_CANMUC010000017.1"/>
</dbReference>
<dbReference type="Pfam" id="PF00563">
    <property type="entry name" value="EAL"/>
    <property type="match status" value="1"/>
</dbReference>
<gene>
    <name evidence="3" type="ORF">CJ301_12550</name>
</gene>
<dbReference type="InterPro" id="IPR050706">
    <property type="entry name" value="Cyclic-di-GMP_PDE-like"/>
</dbReference>
<dbReference type="EMBL" id="NQWH01000018">
    <property type="protein sequence ID" value="PHP27149.1"/>
    <property type="molecule type" value="Genomic_DNA"/>
</dbReference>
<evidence type="ECO:0000259" key="1">
    <source>
        <dbReference type="PROSITE" id="PS50883"/>
    </source>
</evidence>